<dbReference type="Proteomes" id="UP000316688">
    <property type="component" value="Unassembled WGS sequence"/>
</dbReference>
<dbReference type="EMBL" id="VMKP01000002">
    <property type="protein sequence ID" value="TVO65335.1"/>
    <property type="molecule type" value="Genomic_DNA"/>
</dbReference>
<dbReference type="NCBIfam" id="TIGR03798">
    <property type="entry name" value="leader_Nif11"/>
    <property type="match status" value="1"/>
</dbReference>
<gene>
    <name evidence="2" type="ORF">FPL11_04415</name>
</gene>
<dbReference type="RefSeq" id="WP_144347588.1">
    <property type="nucleotide sequence ID" value="NZ_VMKP01000002.1"/>
</dbReference>
<feature type="domain" description="Nif11" evidence="1">
    <location>
        <begin position="1"/>
        <end position="55"/>
    </location>
</feature>
<sequence length="122" mass="13329">MSRQAIERFLNQLTDDQTLRTRLSAALESGDEGQTGETVIAFASDAGFEVDLDDLVWLQDALAEVTDENGILQPEELSDDELDAVNGGVLGAISYIGNQVRQGAVTDNPKNALNPFNKAFWW</sequence>
<name>A0A557RJK0_9GAMM</name>
<dbReference type="InterPro" id="IPR022516">
    <property type="entry name" value="CHP03798_Ocin"/>
</dbReference>
<protein>
    <submittedName>
        <fullName evidence="2">Nif11-like leader peptide family natural product</fullName>
    </submittedName>
</protein>
<evidence type="ECO:0000313" key="3">
    <source>
        <dbReference type="Proteomes" id="UP000316688"/>
    </source>
</evidence>
<evidence type="ECO:0000259" key="1">
    <source>
        <dbReference type="Pfam" id="PF07862"/>
    </source>
</evidence>
<dbReference type="Pfam" id="PF07862">
    <property type="entry name" value="Nif11"/>
    <property type="match status" value="1"/>
</dbReference>
<dbReference type="InterPro" id="IPR012903">
    <property type="entry name" value="Nif11"/>
</dbReference>
<evidence type="ECO:0000313" key="2">
    <source>
        <dbReference type="EMBL" id="TVO65335.1"/>
    </source>
</evidence>
<dbReference type="AlphaFoldDB" id="A0A557RJK0"/>
<keyword evidence="3" id="KW-1185">Reference proteome</keyword>
<comment type="caution">
    <text evidence="2">The sequence shown here is derived from an EMBL/GenBank/DDBJ whole genome shotgun (WGS) entry which is preliminary data.</text>
</comment>
<reference evidence="2 3" key="1">
    <citation type="submission" date="2019-07" db="EMBL/GenBank/DDBJ databases">
        <title>Reclasification of Spiribacter aquaticus.</title>
        <authorList>
            <person name="Leon M.J."/>
            <person name="Sanchez-Porro C."/>
            <person name="Ventosa A."/>
        </authorList>
    </citation>
    <scope>NUCLEOTIDE SEQUENCE [LARGE SCALE GENOMIC DNA]</scope>
    <source>
        <strain evidence="2 3">SP30</strain>
    </source>
</reference>
<proteinExistence type="predicted"/>
<organism evidence="2 3">
    <name type="scientific">Spiribacter aquaticus</name>
    <dbReference type="NCBI Taxonomy" id="1935996"/>
    <lineage>
        <taxon>Bacteria</taxon>
        <taxon>Pseudomonadati</taxon>
        <taxon>Pseudomonadota</taxon>
        <taxon>Gammaproteobacteria</taxon>
        <taxon>Chromatiales</taxon>
        <taxon>Ectothiorhodospiraceae</taxon>
        <taxon>Spiribacter</taxon>
    </lineage>
</organism>
<accession>A0A557RJK0</accession>